<keyword evidence="3 7" id="KW-0812">Transmembrane</keyword>
<keyword evidence="2" id="KW-1003">Cell membrane</keyword>
<dbReference type="InterPro" id="IPR010619">
    <property type="entry name" value="ThrE-like_N"/>
</dbReference>
<feature type="transmembrane region" description="Helical" evidence="7">
    <location>
        <begin position="112"/>
        <end position="133"/>
    </location>
</feature>
<protein>
    <submittedName>
        <fullName evidence="9">Uncharacterized membrane protein YjjP, DUF1212 family</fullName>
    </submittedName>
</protein>
<comment type="subcellular location">
    <subcellularLocation>
        <location evidence="1">Cell membrane</location>
        <topology evidence="1">Multi-pass membrane protein</topology>
    </subcellularLocation>
</comment>
<organism evidence="9 10">
    <name type="scientific">Weissella bombi</name>
    <dbReference type="NCBI Taxonomy" id="1505725"/>
    <lineage>
        <taxon>Bacteria</taxon>
        <taxon>Bacillati</taxon>
        <taxon>Bacillota</taxon>
        <taxon>Bacilli</taxon>
        <taxon>Lactobacillales</taxon>
        <taxon>Lactobacillaceae</taxon>
        <taxon>Weissella</taxon>
    </lineage>
</organism>
<comment type="similarity">
    <text evidence="6">Belongs to the ThrE exporter (TC 2.A.79) family.</text>
</comment>
<feature type="transmembrane region" description="Helical" evidence="7">
    <location>
        <begin position="171"/>
        <end position="191"/>
    </location>
</feature>
<keyword evidence="10" id="KW-1185">Reference proteome</keyword>
<reference evidence="10" key="1">
    <citation type="submission" date="2016-08" db="EMBL/GenBank/DDBJ databases">
        <authorList>
            <person name="Varghese N."/>
            <person name="Submissions Spin"/>
        </authorList>
    </citation>
    <scope>NUCLEOTIDE SEQUENCE [LARGE SCALE GENOMIC DNA]</scope>
    <source>
        <strain evidence="10">R-53094</strain>
    </source>
</reference>
<sequence>MTSVSKTIDVGALAGRMLIESGAEMWRVEDTIKHIINRNPEIEAEAFTSLTGVLVNLQDDSSATRFVQVAKRGINMNKIHIINHLSRQYSENVIDIDELKQRLLELNKSKSLYPLWLQTIGAGLESAFLMITFTQKYDWFDLPITFVAGALGYIVAWYVGEHVRIRFMSEFLGALTVGISVVVGVRLHLGISISNIIIGAIMPLVPGVPMTTALRDIFEGNLLSGIERMIESLIVISAIAFGIGAVLRYA</sequence>
<dbReference type="OrthoDB" id="9813917at2"/>
<proteinExistence type="inferred from homology"/>
<evidence type="ECO:0000256" key="1">
    <source>
        <dbReference type="ARBA" id="ARBA00004651"/>
    </source>
</evidence>
<dbReference type="Pfam" id="PF06738">
    <property type="entry name" value="ThrE"/>
    <property type="match status" value="1"/>
</dbReference>
<name>A0A1C4B1Q8_9LACO</name>
<gene>
    <name evidence="9" type="ORF">GA0061074_10838</name>
</gene>
<dbReference type="EMBL" id="FMAO01000008">
    <property type="protein sequence ID" value="SCC00734.1"/>
    <property type="molecule type" value="Genomic_DNA"/>
</dbReference>
<dbReference type="Proteomes" id="UP000199268">
    <property type="component" value="Unassembled WGS sequence"/>
</dbReference>
<evidence type="ECO:0000313" key="9">
    <source>
        <dbReference type="EMBL" id="SCC00734.1"/>
    </source>
</evidence>
<feature type="transmembrane region" description="Helical" evidence="7">
    <location>
        <begin position="230"/>
        <end position="249"/>
    </location>
</feature>
<keyword evidence="5 7" id="KW-0472">Membrane</keyword>
<dbReference type="GO" id="GO:0015744">
    <property type="term" value="P:succinate transport"/>
    <property type="evidence" value="ECO:0007669"/>
    <property type="project" value="TreeGrafter"/>
</dbReference>
<dbReference type="RefSeq" id="WP_092462912.1">
    <property type="nucleotide sequence ID" value="NZ_BJEE01000001.1"/>
</dbReference>
<dbReference type="AlphaFoldDB" id="A0A1C4B1Q8"/>
<evidence type="ECO:0000256" key="4">
    <source>
        <dbReference type="ARBA" id="ARBA00022989"/>
    </source>
</evidence>
<feature type="domain" description="Threonine/serine exporter-like N-terminal" evidence="8">
    <location>
        <begin position="12"/>
        <end position="248"/>
    </location>
</feature>
<dbReference type="PANTHER" id="PTHR34390">
    <property type="entry name" value="UPF0442 PROTEIN YJJB-RELATED"/>
    <property type="match status" value="1"/>
</dbReference>
<dbReference type="GO" id="GO:0005886">
    <property type="term" value="C:plasma membrane"/>
    <property type="evidence" value="ECO:0007669"/>
    <property type="project" value="UniProtKB-SubCell"/>
</dbReference>
<evidence type="ECO:0000313" key="10">
    <source>
        <dbReference type="Proteomes" id="UP000199268"/>
    </source>
</evidence>
<evidence type="ECO:0000256" key="6">
    <source>
        <dbReference type="ARBA" id="ARBA00034125"/>
    </source>
</evidence>
<dbReference type="GO" id="GO:0022857">
    <property type="term" value="F:transmembrane transporter activity"/>
    <property type="evidence" value="ECO:0007669"/>
    <property type="project" value="InterPro"/>
</dbReference>
<dbReference type="InterPro" id="IPR050539">
    <property type="entry name" value="ThrE_Dicarb/AminoAcid_Exp"/>
</dbReference>
<dbReference type="PANTHER" id="PTHR34390:SF2">
    <property type="entry name" value="SUCCINATE TRANSPORTER SUBUNIT YJJP-RELATED"/>
    <property type="match status" value="1"/>
</dbReference>
<evidence type="ECO:0000256" key="3">
    <source>
        <dbReference type="ARBA" id="ARBA00022692"/>
    </source>
</evidence>
<keyword evidence="4 7" id="KW-1133">Transmembrane helix</keyword>
<evidence type="ECO:0000256" key="2">
    <source>
        <dbReference type="ARBA" id="ARBA00022475"/>
    </source>
</evidence>
<accession>A0A1C4B1Q8</accession>
<evidence type="ECO:0000259" key="8">
    <source>
        <dbReference type="Pfam" id="PF06738"/>
    </source>
</evidence>
<dbReference type="STRING" id="1505725.GA0061074_10838"/>
<evidence type="ECO:0000256" key="7">
    <source>
        <dbReference type="SAM" id="Phobius"/>
    </source>
</evidence>
<feature type="transmembrane region" description="Helical" evidence="7">
    <location>
        <begin position="139"/>
        <end position="159"/>
    </location>
</feature>
<evidence type="ECO:0000256" key="5">
    <source>
        <dbReference type="ARBA" id="ARBA00023136"/>
    </source>
</evidence>